<evidence type="ECO:0000313" key="3">
    <source>
        <dbReference type="Proteomes" id="UP000464954"/>
    </source>
</evidence>
<organism evidence="2 3">
    <name type="scientific">Tichowtungia aerotolerans</name>
    <dbReference type="NCBI Taxonomy" id="2697043"/>
    <lineage>
        <taxon>Bacteria</taxon>
        <taxon>Pseudomonadati</taxon>
        <taxon>Kiritimatiellota</taxon>
        <taxon>Tichowtungiia</taxon>
        <taxon>Tichowtungiales</taxon>
        <taxon>Tichowtungiaceae</taxon>
        <taxon>Tichowtungia</taxon>
    </lineage>
</organism>
<evidence type="ECO:0000313" key="2">
    <source>
        <dbReference type="EMBL" id="QHI68700.1"/>
    </source>
</evidence>
<dbReference type="RefSeq" id="WP_160627277.1">
    <property type="nucleotide sequence ID" value="NZ_CP047593.1"/>
</dbReference>
<dbReference type="Pfam" id="PF13385">
    <property type="entry name" value="Laminin_G_3"/>
    <property type="match status" value="1"/>
</dbReference>
<dbReference type="InterPro" id="IPR022385">
    <property type="entry name" value="Rhs_assc_core"/>
</dbReference>
<proteinExistence type="predicted"/>
<evidence type="ECO:0008006" key="4">
    <source>
        <dbReference type="Google" id="ProtNLM"/>
    </source>
</evidence>
<dbReference type="EMBL" id="CP047593">
    <property type="protein sequence ID" value="QHI68700.1"/>
    <property type="molecule type" value="Genomic_DNA"/>
</dbReference>
<evidence type="ECO:0000256" key="1">
    <source>
        <dbReference type="SAM" id="MobiDB-lite"/>
    </source>
</evidence>
<reference evidence="2 3" key="1">
    <citation type="submission" date="2020-01" db="EMBL/GenBank/DDBJ databases">
        <title>Ponticoccus aerotolerans gen. nov., sp. nov., an anaerobic bacterium and proposal of Ponticoccusceae fam. nov., Ponticoccusles ord. nov. and Ponticoccuse classis nov. in the phylum Kiritimatiellaeota.</title>
        <authorList>
            <person name="Zhou L.Y."/>
            <person name="Du Z.J."/>
        </authorList>
    </citation>
    <scope>NUCLEOTIDE SEQUENCE [LARGE SCALE GENOMIC DNA]</scope>
    <source>
        <strain evidence="2 3">S-5007</strain>
    </source>
</reference>
<dbReference type="InterPro" id="IPR013320">
    <property type="entry name" value="ConA-like_dom_sf"/>
</dbReference>
<protein>
    <recommendedName>
        <fullName evidence="4">LamG-like jellyroll fold domain-containing protein</fullName>
    </recommendedName>
</protein>
<sequence length="549" mass="58031">MYSDGTAAYINDDSQDYRDSQWHHAVISKNENIISMWVDGSLVGSASNAMEVSNSSDLLVGYSESGDSPQRRYWSGKIDDIRIYDRPLSEEEVRAVYTDAYTHEFAYDYRSRRIFRSTPSETNLCVFDGGLSIQEYDATSSLIPQASTLSKEYIRGEGMGGGVGGMVYSIDHRQSAIGNVICSHANHRGDVIVRSDMNGELTSFALYEAYGTRPYEWGDDPDRQKANTKEEEKDLGLLCERMRYRDLETGTFLSRDPIGYEDGPNIYCYVNCNPITKFDPLGLSGMVPYGMTMPHGAMVANASEETRMDYYESSAFIADAFAEGALGGVAIAADTYTLGLSSTLGAAADAYQGPGRGASEVASAISFNAAAVATGAGALNASGSSIVAAEVYGMTQSAALGGSASEVIQAGGAGVLLSSVASAGLSSVPAQNAVANMAGNTVGQLSTGTPISDLSWSSIAISGGAGYGGGMIMGLGGSQVMTSLGNTTINSTEAYIAGVLTTWLYDTAAQSMNQDTENSNESLTQNEQEDDTLSDSASTTPTSTDEEQQ</sequence>
<dbReference type="Gene3D" id="2.180.10.10">
    <property type="entry name" value="RHS repeat-associated core"/>
    <property type="match status" value="1"/>
</dbReference>
<feature type="region of interest" description="Disordered" evidence="1">
    <location>
        <begin position="512"/>
        <end position="549"/>
    </location>
</feature>
<accession>A0A6P1M286</accession>
<dbReference type="Proteomes" id="UP000464954">
    <property type="component" value="Chromosome"/>
</dbReference>
<dbReference type="SUPFAM" id="SSF49899">
    <property type="entry name" value="Concanavalin A-like lectins/glucanases"/>
    <property type="match status" value="1"/>
</dbReference>
<name>A0A6P1M286_9BACT</name>
<feature type="compositionally biased region" description="Polar residues" evidence="1">
    <location>
        <begin position="512"/>
        <end position="526"/>
    </location>
</feature>
<gene>
    <name evidence="2" type="ORF">GT409_04310</name>
</gene>
<feature type="compositionally biased region" description="Low complexity" evidence="1">
    <location>
        <begin position="534"/>
        <end position="543"/>
    </location>
</feature>
<dbReference type="NCBIfam" id="TIGR03696">
    <property type="entry name" value="Rhs_assc_core"/>
    <property type="match status" value="1"/>
</dbReference>
<dbReference type="AlphaFoldDB" id="A0A6P1M286"/>
<dbReference type="KEGG" id="taer:GT409_04310"/>
<keyword evidence="3" id="KW-1185">Reference proteome</keyword>